<evidence type="ECO:0000313" key="3">
    <source>
        <dbReference type="Proteomes" id="UP000005408"/>
    </source>
</evidence>
<evidence type="ECO:0000256" key="1">
    <source>
        <dbReference type="SAM" id="MobiDB-lite"/>
    </source>
</evidence>
<protein>
    <submittedName>
        <fullName evidence="2">Uncharacterized protein</fullName>
    </submittedName>
</protein>
<feature type="compositionally biased region" description="Acidic residues" evidence="1">
    <location>
        <begin position="197"/>
        <end position="206"/>
    </location>
</feature>
<organism evidence="2 3">
    <name type="scientific">Magallana gigas</name>
    <name type="common">Pacific oyster</name>
    <name type="synonym">Crassostrea gigas</name>
    <dbReference type="NCBI Taxonomy" id="29159"/>
    <lineage>
        <taxon>Eukaryota</taxon>
        <taxon>Metazoa</taxon>
        <taxon>Spiralia</taxon>
        <taxon>Lophotrochozoa</taxon>
        <taxon>Mollusca</taxon>
        <taxon>Bivalvia</taxon>
        <taxon>Autobranchia</taxon>
        <taxon>Pteriomorphia</taxon>
        <taxon>Ostreida</taxon>
        <taxon>Ostreoidea</taxon>
        <taxon>Ostreidae</taxon>
        <taxon>Magallana</taxon>
    </lineage>
</organism>
<sequence length="794" mass="88939">MLKQGKDRLHAGNDRLSDDNDIDEDALSGTMLKQGKGRLHAENDRLSDDDDIDEDALSGTMLKQGKDRLHAGNDRLSDDDDIDEDALSGTMLKQGKDRLHAGNDRLSDDDDIDEDALSGTMLKQGKGRLHAGNDRLSDDDDIDEDALSGTMLKQGKGRLHAGNDRLSDDDDIDEDALSGTMLKQGKGRLHAGNDRLSDDDDIDEDALSGTMLKQCKGRLHAENDRLSDDDDIDEDALSGTVPKQGQGRLNAGNDRLSDDDDDNSVKDPDYEPDHSSDNDSDSLFEENQDDLHPDSLGELSCSDIGLEKCPTIDPRREIVSDSEESCGSIESEKYPMLSGKKDKDISFQDPRILDYGRRLFEKQGHEPHKTQYISQKLGEVGRLLFACKLSKDIQCLDEALLSKNWDILIQNVRTIAGFDEESHTYTSPSLALKIGHSLQKCARYMRSDGIKENDRAKIEEADRFLTLYETEWTNDISGHALTSLSEKKYNKPLLLPVVKDVVKLNNYLAKEVETVCEKIIVQFDMSLYAKMAQLCLAQLILFNRRRSGEAERIKLQEFSDAENGSGKPDEVVLSTLNEFEKKLCNTHTGVEIKGKRGRKVAVLLTDEMKKNIKILIQQREKAKVSGDCLFSKPGDSKFPYRGSDCLRRFAKEAGVDNPTAITSTKLKKQLATLAQILNLNETSQDILATFQGHDIRVHRQFYRLPEDTMQIAKVSKILHSLNNGSISKFKGKDFDEIQLDDKEAVDSESDEEKTEYLDDDEEYIEAVDIGTRFPRACKKETKISTNSQAPLDTY</sequence>
<feature type="compositionally biased region" description="Acidic residues" evidence="1">
    <location>
        <begin position="278"/>
        <end position="288"/>
    </location>
</feature>
<reference evidence="2" key="1">
    <citation type="submission" date="2022-08" db="UniProtKB">
        <authorList>
            <consortium name="EnsemblMetazoa"/>
        </authorList>
    </citation>
    <scope>IDENTIFICATION</scope>
    <source>
        <strain evidence="2">05x7-T-G4-1.051#20</strain>
    </source>
</reference>
<name>A0A8W8MN09_MAGGI</name>
<feature type="compositionally biased region" description="Acidic residues" evidence="1">
    <location>
        <begin position="107"/>
        <end position="116"/>
    </location>
</feature>
<proteinExistence type="predicted"/>
<dbReference type="Proteomes" id="UP000005408">
    <property type="component" value="Unassembled WGS sequence"/>
</dbReference>
<feature type="compositionally biased region" description="Acidic residues" evidence="1">
    <location>
        <begin position="47"/>
        <end position="56"/>
    </location>
</feature>
<feature type="region of interest" description="Disordered" evidence="1">
    <location>
        <begin position="1"/>
        <end position="297"/>
    </location>
</feature>
<feature type="compositionally biased region" description="Basic and acidic residues" evidence="1">
    <location>
        <begin position="1"/>
        <end position="18"/>
    </location>
</feature>
<feature type="compositionally biased region" description="Basic and acidic residues" evidence="1">
    <location>
        <begin position="64"/>
        <end position="76"/>
    </location>
</feature>
<feature type="compositionally biased region" description="Basic and acidic residues" evidence="1">
    <location>
        <begin position="94"/>
        <end position="106"/>
    </location>
</feature>
<evidence type="ECO:0000313" key="2">
    <source>
        <dbReference type="EnsemblMetazoa" id="G34220.1:cds"/>
    </source>
</evidence>
<dbReference type="EnsemblMetazoa" id="G34220.1">
    <property type="protein sequence ID" value="G34220.1:cds"/>
    <property type="gene ID" value="G34220"/>
</dbReference>
<accession>A0A8W8MN09</accession>
<feature type="compositionally biased region" description="Basic and acidic residues" evidence="1">
    <location>
        <begin position="263"/>
        <end position="277"/>
    </location>
</feature>
<feature type="compositionally biased region" description="Acidic residues" evidence="1">
    <location>
        <begin position="167"/>
        <end position="176"/>
    </location>
</feature>
<feature type="compositionally biased region" description="Acidic residues" evidence="1">
    <location>
        <begin position="137"/>
        <end position="146"/>
    </location>
</feature>
<keyword evidence="3" id="KW-1185">Reference proteome</keyword>
<feature type="compositionally biased region" description="Acidic residues" evidence="1">
    <location>
        <begin position="77"/>
        <end position="86"/>
    </location>
</feature>
<dbReference type="PANTHER" id="PTHR33480:SF5">
    <property type="entry name" value="SI:DKEY-51D8.9"/>
    <property type="match status" value="1"/>
</dbReference>
<dbReference type="AlphaFoldDB" id="A0A8W8MN09"/>
<dbReference type="PANTHER" id="PTHR33480">
    <property type="entry name" value="SET DOMAIN-CONTAINING PROTEIN-RELATED"/>
    <property type="match status" value="1"/>
</dbReference>
<feature type="compositionally biased region" description="Acidic residues" evidence="1">
    <location>
        <begin position="227"/>
        <end position="236"/>
    </location>
</feature>